<dbReference type="RefSeq" id="WP_104838260.1">
    <property type="nucleotide sequence ID" value="NZ_CP026606.1"/>
</dbReference>
<evidence type="ECO:0000313" key="8">
    <source>
        <dbReference type="Proteomes" id="UP000239462"/>
    </source>
</evidence>
<dbReference type="Pfam" id="PF01837">
    <property type="entry name" value="HcyBio"/>
    <property type="match status" value="1"/>
</dbReference>
<dbReference type="EC" id="1.1.1.205" evidence="5"/>
<reference evidence="7 10" key="3">
    <citation type="submission" date="2020-08" db="EMBL/GenBank/DDBJ databases">
        <title>Genomic Encyclopedia of Type Strains, Phase IV (KMG-V): Genome sequencing to study the core and pangenomes of soil and plant-associated prokaryotes.</title>
        <authorList>
            <person name="Whitman W."/>
        </authorList>
    </citation>
    <scope>NUCLEOTIDE SEQUENCE [LARGE SCALE GENOMIC DNA]</scope>
    <source>
        <strain evidence="6 9">C13</strain>
        <strain evidence="7 10">D1</strain>
    </source>
</reference>
<dbReference type="KEGG" id="mmad:MMJJ_14800"/>
<dbReference type="PIRSF" id="PIRSF004698">
    <property type="entry name" value="UCP004698_CBS_MJ0100"/>
    <property type="match status" value="1"/>
</dbReference>
<dbReference type="InterPro" id="IPR002708">
    <property type="entry name" value="HcyBio"/>
</dbReference>
<accession>A0A2L1CBW1</accession>
<dbReference type="SUPFAM" id="SSF54631">
    <property type="entry name" value="CBS-domain pair"/>
    <property type="match status" value="1"/>
</dbReference>
<evidence type="ECO:0000313" key="6">
    <source>
        <dbReference type="EMBL" id="MBA2863368.1"/>
    </source>
</evidence>
<keyword evidence="1" id="KW-0677">Repeat</keyword>
<gene>
    <name evidence="5" type="primary">guaB_5</name>
    <name evidence="6" type="ORF">HNP94_000368</name>
    <name evidence="7" type="ORF">HNP96_000649</name>
    <name evidence="5" type="ORF">MMJJ_14800</name>
</gene>
<keyword evidence="5" id="KW-0560">Oxidoreductase</keyword>
<dbReference type="AlphaFoldDB" id="A0A2L1CBW1"/>
<reference evidence="5" key="2">
    <citation type="submission" date="2018-02" db="EMBL/GenBank/DDBJ databases">
        <title>Complete genome sequence of the Methanococcus maripaludis type strain JJ (DSM 2067), a model for selenoprotein synthesis in Archaea.</title>
        <authorList>
            <person name="Poehlein A."/>
            <person name="Heym D."/>
            <person name="Quitzke V."/>
            <person name="Fersch J."/>
            <person name="Daniel R."/>
            <person name="Rother M."/>
        </authorList>
    </citation>
    <scope>NUCLEOTIDE SEQUENCE [LARGE SCALE GENOMIC DNA]</scope>
    <source>
        <strain evidence="5">DSM 2067</strain>
    </source>
</reference>
<evidence type="ECO:0000256" key="1">
    <source>
        <dbReference type="ARBA" id="ARBA00022737"/>
    </source>
</evidence>
<dbReference type="PANTHER" id="PTHR43080">
    <property type="entry name" value="CBS DOMAIN-CONTAINING PROTEIN CBSX3, MITOCHONDRIAL"/>
    <property type="match status" value="1"/>
</dbReference>
<feature type="domain" description="CBS" evidence="4">
    <location>
        <begin position="394"/>
        <end position="451"/>
    </location>
</feature>
<dbReference type="Pfam" id="PF00571">
    <property type="entry name" value="CBS"/>
    <property type="match status" value="2"/>
</dbReference>
<dbReference type="GeneID" id="36102564"/>
<evidence type="ECO:0000313" key="5">
    <source>
        <dbReference type="EMBL" id="AVB76858.1"/>
    </source>
</evidence>
<dbReference type="PROSITE" id="PS51371">
    <property type="entry name" value="CBS"/>
    <property type="match status" value="2"/>
</dbReference>
<dbReference type="GO" id="GO:0003938">
    <property type="term" value="F:IMP dehydrogenase activity"/>
    <property type="evidence" value="ECO:0007669"/>
    <property type="project" value="UniProtKB-EC"/>
</dbReference>
<dbReference type="EMBL" id="JACDUO010000001">
    <property type="protein sequence ID" value="MBA2863368.1"/>
    <property type="molecule type" value="Genomic_DNA"/>
</dbReference>
<evidence type="ECO:0000313" key="10">
    <source>
        <dbReference type="Proteomes" id="UP000590564"/>
    </source>
</evidence>
<dbReference type="Gene3D" id="3.10.580.10">
    <property type="entry name" value="CBS-domain"/>
    <property type="match status" value="1"/>
</dbReference>
<name>A0A2L1CBW1_METMI</name>
<dbReference type="InterPro" id="IPR051257">
    <property type="entry name" value="Diverse_CBS-Domain"/>
</dbReference>
<protein>
    <submittedName>
        <fullName evidence="5">Inosine-5'-monophosphate dehydrogenase</fullName>
        <ecNumber evidence="5">1.1.1.205</ecNumber>
    </submittedName>
</protein>
<proteinExistence type="predicted"/>
<organism evidence="5 8">
    <name type="scientific">Methanococcus maripaludis</name>
    <name type="common">Methanococcus deltae</name>
    <dbReference type="NCBI Taxonomy" id="39152"/>
    <lineage>
        <taxon>Archaea</taxon>
        <taxon>Methanobacteriati</taxon>
        <taxon>Methanobacteriota</taxon>
        <taxon>Methanomada group</taxon>
        <taxon>Methanococci</taxon>
        <taxon>Methanococcales</taxon>
        <taxon>Methanococcaceae</taxon>
        <taxon>Methanococcus</taxon>
    </lineage>
</organism>
<keyword evidence="2 3" id="KW-0129">CBS domain</keyword>
<dbReference type="EMBL" id="JACHED010000001">
    <property type="protein sequence ID" value="MBB6496628.1"/>
    <property type="molecule type" value="Genomic_DNA"/>
</dbReference>
<dbReference type="Proteomes" id="UP000590564">
    <property type="component" value="Unassembled WGS sequence"/>
</dbReference>
<evidence type="ECO:0000256" key="2">
    <source>
        <dbReference type="ARBA" id="ARBA00023122"/>
    </source>
</evidence>
<feature type="domain" description="CBS" evidence="4">
    <location>
        <begin position="455"/>
        <end position="513"/>
    </location>
</feature>
<evidence type="ECO:0000313" key="7">
    <source>
        <dbReference type="EMBL" id="MBB6496628.1"/>
    </source>
</evidence>
<reference evidence="8" key="1">
    <citation type="journal article" date="2018" name="Genome Announc.">
        <title>Complete Genome Sequence of the Methanococcus maripaludis Type Strain JJ (DSM 2067), a Model for Selenoprotein Synthesis in Archaea.</title>
        <authorList>
            <person name="Poehlein A."/>
            <person name="Heym D."/>
            <person name="Quitzke V."/>
            <person name="Fersch J."/>
            <person name="Daniel R."/>
            <person name="Rother M."/>
        </authorList>
    </citation>
    <scope>NUCLEOTIDE SEQUENCE [LARGE SCALE GENOMIC DNA]</scope>
    <source>
        <strain evidence="8">DSM 2067</strain>
    </source>
</reference>
<dbReference type="Proteomes" id="UP000567099">
    <property type="component" value="Unassembled WGS sequence"/>
</dbReference>
<dbReference type="EMBL" id="CP026606">
    <property type="protein sequence ID" value="AVB76858.1"/>
    <property type="molecule type" value="Genomic_DNA"/>
</dbReference>
<dbReference type="Proteomes" id="UP000239462">
    <property type="component" value="Chromosome"/>
</dbReference>
<sequence>MKTVHEINEKIRNGDAVVVTAEEMIDIVDELGAEKAAVEIDVVTTGTFGAMCSSGAFLNFGHSDPPIKMCKTYLNGVEAYSGIAAVDAYLGATQTNSDDDIDISYGGSHVLEDLVAGKEIELVAEGYTTDCYPRKKVETTITIDDLNQAILVNPRNCYQSYNGATNSTEEKIYTYMGALLPEFGNLNYSGAGQLNPLQNDFNKETKTYNTLGMGTRIFLGGAQGYIAGSGTQHSPNGGFGTLMVQGDLKEMSTKYLRGATIPKYGSTLYMGIGIPIPVLNAEIAKTCAIKDEDIAIPILDYGIPRRDKPELGVTNYKDARSGKVTIEVEIEGKKVDKCMRSASVSSYKVSREISKELKNWISNSEFMLTERLEPLKSAAPKPMKAKMKLVKDILSRPVVVGSLNTSITEASRVLIENNINHLPIVDENGKLSGIITSWDIAKAMAQDKHSISEIMTTYIVSATPDETIDMAARKMSRNNISGLPVVDSNNKVLGVVSAEDISKLIGRNGLHKI</sequence>
<evidence type="ECO:0000256" key="3">
    <source>
        <dbReference type="PROSITE-ProRule" id="PRU00703"/>
    </source>
</evidence>
<dbReference type="PANTHER" id="PTHR43080:SF2">
    <property type="entry name" value="CBS DOMAIN-CONTAINING PROTEIN"/>
    <property type="match status" value="1"/>
</dbReference>
<dbReference type="InterPro" id="IPR046342">
    <property type="entry name" value="CBS_dom_sf"/>
</dbReference>
<dbReference type="InterPro" id="IPR000644">
    <property type="entry name" value="CBS_dom"/>
</dbReference>
<dbReference type="SMART" id="SM00116">
    <property type="entry name" value="CBS"/>
    <property type="match status" value="2"/>
</dbReference>
<evidence type="ECO:0000259" key="4">
    <source>
        <dbReference type="PROSITE" id="PS51371"/>
    </source>
</evidence>
<dbReference type="InterPro" id="IPR016426">
    <property type="entry name" value="MA1821-like"/>
</dbReference>
<evidence type="ECO:0000313" key="9">
    <source>
        <dbReference type="Proteomes" id="UP000567099"/>
    </source>
</evidence>